<gene>
    <name evidence="6" type="ORF">COV59_05075</name>
</gene>
<keyword evidence="2" id="KW-0238">DNA-binding</keyword>
<evidence type="ECO:0000256" key="3">
    <source>
        <dbReference type="ARBA" id="ARBA00023159"/>
    </source>
</evidence>
<dbReference type="Pfam" id="PF07739">
    <property type="entry name" value="TipAS"/>
    <property type="match status" value="1"/>
</dbReference>
<name>A0A2H0N5Y9_9BACT</name>
<dbReference type="SMART" id="SM00422">
    <property type="entry name" value="HTH_MERR"/>
    <property type="match status" value="1"/>
</dbReference>
<keyword evidence="3" id="KW-0010">Activator</keyword>
<evidence type="ECO:0000256" key="1">
    <source>
        <dbReference type="ARBA" id="ARBA00023015"/>
    </source>
</evidence>
<dbReference type="GO" id="GO:0003677">
    <property type="term" value="F:DNA binding"/>
    <property type="evidence" value="ECO:0007669"/>
    <property type="project" value="UniProtKB-KW"/>
</dbReference>
<keyword evidence="1" id="KW-0805">Transcription regulation</keyword>
<dbReference type="Pfam" id="PF13411">
    <property type="entry name" value="MerR_1"/>
    <property type="match status" value="1"/>
</dbReference>
<dbReference type="PANTHER" id="PTHR30204">
    <property type="entry name" value="REDOX-CYCLING DRUG-SENSING TRANSCRIPTIONAL ACTIVATOR SOXR"/>
    <property type="match status" value="1"/>
</dbReference>
<dbReference type="AlphaFoldDB" id="A0A2H0N5Y9"/>
<dbReference type="PROSITE" id="PS50937">
    <property type="entry name" value="HTH_MERR_2"/>
    <property type="match status" value="1"/>
</dbReference>
<dbReference type="PANTHER" id="PTHR30204:SF90">
    <property type="entry name" value="HTH-TYPE TRANSCRIPTIONAL ACTIVATOR MTA"/>
    <property type="match status" value="1"/>
</dbReference>
<dbReference type="InterPro" id="IPR036244">
    <property type="entry name" value="TipA-like_antibiotic-bd"/>
</dbReference>
<evidence type="ECO:0000256" key="4">
    <source>
        <dbReference type="ARBA" id="ARBA00023163"/>
    </source>
</evidence>
<dbReference type="SUPFAM" id="SSF89082">
    <property type="entry name" value="Antibiotic binding domain of TipA-like multidrug resistance regulators"/>
    <property type="match status" value="1"/>
</dbReference>
<dbReference type="InterPro" id="IPR012925">
    <property type="entry name" value="TipAS_dom"/>
</dbReference>
<dbReference type="InterPro" id="IPR000551">
    <property type="entry name" value="MerR-type_HTH_dom"/>
</dbReference>
<reference evidence="6 7" key="1">
    <citation type="submission" date="2017-09" db="EMBL/GenBank/DDBJ databases">
        <title>Depth-based differentiation of microbial function through sediment-hosted aquifers and enrichment of novel symbionts in the deep terrestrial subsurface.</title>
        <authorList>
            <person name="Probst A.J."/>
            <person name="Ladd B."/>
            <person name="Jarett J.K."/>
            <person name="Geller-Mcgrath D.E."/>
            <person name="Sieber C.M."/>
            <person name="Emerson J.B."/>
            <person name="Anantharaman K."/>
            <person name="Thomas B.C."/>
            <person name="Malmstrom R."/>
            <person name="Stieglmeier M."/>
            <person name="Klingl A."/>
            <person name="Woyke T."/>
            <person name="Ryan C.M."/>
            <person name="Banfield J.F."/>
        </authorList>
    </citation>
    <scope>NUCLEOTIDE SEQUENCE [LARGE SCALE GENOMIC DNA]</scope>
    <source>
        <strain evidence="6">CG11_big_fil_rev_8_21_14_0_20_39_34</strain>
    </source>
</reference>
<dbReference type="CDD" id="cd01106">
    <property type="entry name" value="HTH_TipAL-Mta"/>
    <property type="match status" value="1"/>
</dbReference>
<protein>
    <submittedName>
        <fullName evidence="6">MerR family transcriptional regulator</fullName>
    </submittedName>
</protein>
<feature type="domain" description="HTH merR-type" evidence="5">
    <location>
        <begin position="2"/>
        <end position="71"/>
    </location>
</feature>
<proteinExistence type="predicted"/>
<dbReference type="Gene3D" id="1.10.1660.10">
    <property type="match status" value="1"/>
</dbReference>
<dbReference type="InterPro" id="IPR047057">
    <property type="entry name" value="MerR_fam"/>
</dbReference>
<dbReference type="EMBL" id="PCWN01000011">
    <property type="protein sequence ID" value="PIR03535.1"/>
    <property type="molecule type" value="Genomic_DNA"/>
</dbReference>
<evidence type="ECO:0000259" key="5">
    <source>
        <dbReference type="PROSITE" id="PS50937"/>
    </source>
</evidence>
<dbReference type="Proteomes" id="UP000229600">
    <property type="component" value="Unassembled WGS sequence"/>
</dbReference>
<evidence type="ECO:0000313" key="7">
    <source>
        <dbReference type="Proteomes" id="UP000229600"/>
    </source>
</evidence>
<accession>A0A2H0N5Y9</accession>
<dbReference type="GO" id="GO:0003700">
    <property type="term" value="F:DNA-binding transcription factor activity"/>
    <property type="evidence" value="ECO:0007669"/>
    <property type="project" value="InterPro"/>
</dbReference>
<dbReference type="SUPFAM" id="SSF46955">
    <property type="entry name" value="Putative DNA-binding domain"/>
    <property type="match status" value="1"/>
</dbReference>
<organism evidence="6 7">
    <name type="scientific">Candidatus Magasanikbacteria bacterium CG11_big_fil_rev_8_21_14_0_20_39_34</name>
    <dbReference type="NCBI Taxonomy" id="1974653"/>
    <lineage>
        <taxon>Bacteria</taxon>
        <taxon>Candidatus Magasanikiibacteriota</taxon>
    </lineage>
</organism>
<dbReference type="InterPro" id="IPR009061">
    <property type="entry name" value="DNA-bd_dom_put_sf"/>
</dbReference>
<evidence type="ECO:0000256" key="2">
    <source>
        <dbReference type="ARBA" id="ARBA00023125"/>
    </source>
</evidence>
<evidence type="ECO:0000313" key="6">
    <source>
        <dbReference type="EMBL" id="PIR03535.1"/>
    </source>
</evidence>
<dbReference type="Gene3D" id="1.10.490.50">
    <property type="entry name" value="Antibiotic binding domain of TipA-like multidrug resistance regulators"/>
    <property type="match status" value="1"/>
</dbReference>
<comment type="caution">
    <text evidence="6">The sequence shown here is derived from an EMBL/GenBank/DDBJ whole genome shotgun (WGS) entry which is preliminary data.</text>
</comment>
<sequence>MTYTVHQLAELANISVRTLHYYDEIGLLRPAFLAPNGYRYYEENELILLQQILFFRELEFPLKVIKHMLGQKDYNIQEGLRQQKKLLKMKQNRTQKLIQTIDKTLKRMQKNQKMKDQELYDAFEDKDMKQYQDEVKERWGNSDAYTQSMKRVSKMTKKEMEKLKAKGIELTQKIAESMNKGIADPEVQFLIKKHHEGINFFYECGYDMYKNLGSLYVNDKRFGDYYEKFAPGLATFMKDAIDYYCSNHTQK</sequence>
<keyword evidence="4" id="KW-0804">Transcription</keyword>